<dbReference type="InterPro" id="IPR008254">
    <property type="entry name" value="Flavodoxin/NO_synth"/>
</dbReference>
<proteinExistence type="predicted"/>
<dbReference type="PROSITE" id="PS00201">
    <property type="entry name" value="FLAVODOXIN"/>
    <property type="match status" value="1"/>
</dbReference>
<dbReference type="EMBL" id="DWVS01000210">
    <property type="protein sequence ID" value="HJC88051.1"/>
    <property type="molecule type" value="Genomic_DNA"/>
</dbReference>
<feature type="compositionally biased region" description="Low complexity" evidence="1">
    <location>
        <begin position="35"/>
        <end position="57"/>
    </location>
</feature>
<dbReference type="InterPro" id="IPR001226">
    <property type="entry name" value="Flavodoxin_CS"/>
</dbReference>
<dbReference type="InterPro" id="IPR029039">
    <property type="entry name" value="Flavoprotein-like_sf"/>
</dbReference>
<dbReference type="PROSITE" id="PS50902">
    <property type="entry name" value="FLAVODOXIN_LIKE"/>
    <property type="match status" value="1"/>
</dbReference>
<dbReference type="PANTHER" id="PTHR39201:SF1">
    <property type="entry name" value="FLAVODOXIN-LIKE DOMAIN-CONTAINING PROTEIN"/>
    <property type="match status" value="1"/>
</dbReference>
<dbReference type="Proteomes" id="UP000823922">
    <property type="component" value="Unassembled WGS sequence"/>
</dbReference>
<dbReference type="GO" id="GO:0009055">
    <property type="term" value="F:electron transfer activity"/>
    <property type="evidence" value="ECO:0007669"/>
    <property type="project" value="InterPro"/>
</dbReference>
<name>A0A9D2QI87_9FIRM</name>
<accession>A0A9D2QI87</accession>
<feature type="region of interest" description="Disordered" evidence="1">
    <location>
        <begin position="22"/>
        <end position="101"/>
    </location>
</feature>
<feature type="compositionally biased region" description="Polar residues" evidence="1">
    <location>
        <begin position="23"/>
        <end position="34"/>
    </location>
</feature>
<evidence type="ECO:0000256" key="1">
    <source>
        <dbReference type="SAM" id="MobiDB-lite"/>
    </source>
</evidence>
<dbReference type="GO" id="GO:0010181">
    <property type="term" value="F:FMN binding"/>
    <property type="evidence" value="ECO:0007669"/>
    <property type="project" value="InterPro"/>
</dbReference>
<organism evidence="4 5">
    <name type="scientific">Candidatus Eisenbergiella intestinigallinarum</name>
    <dbReference type="NCBI Taxonomy" id="2838549"/>
    <lineage>
        <taxon>Bacteria</taxon>
        <taxon>Bacillati</taxon>
        <taxon>Bacillota</taxon>
        <taxon>Clostridia</taxon>
        <taxon>Lachnospirales</taxon>
        <taxon>Lachnospiraceae</taxon>
        <taxon>Eisenbergiella</taxon>
    </lineage>
</organism>
<evidence type="ECO:0000313" key="5">
    <source>
        <dbReference type="Proteomes" id="UP000823922"/>
    </source>
</evidence>
<dbReference type="Pfam" id="PF12682">
    <property type="entry name" value="Flavodoxin_4"/>
    <property type="match status" value="1"/>
</dbReference>
<feature type="compositionally biased region" description="Low complexity" evidence="1">
    <location>
        <begin position="87"/>
        <end position="101"/>
    </location>
</feature>
<feature type="signal peptide" evidence="2">
    <location>
        <begin position="1"/>
        <end position="18"/>
    </location>
</feature>
<sequence>MKKWIALLLGVVVTVSLAGCGSTGSTASTQESSVQAESTQEAPEESSAAAGGTSEAESVQETDAARETTETASGTEETTAAEESTEASETGTESGTDSASAEGRTLVVYYSATGNTEAVANYIAQATGGDLFELEPVDPYTDEDLNWTDENSRVVYEHDNEDARDVELVADTVDNWDEYDTVFIGYPIWWGIAAWPVDTFVEANDFTGKTVIPFCTSSSSDLGESGQLLAEMAGTGDWQEGMRFRSSASEADVQEWLNGLGL</sequence>
<dbReference type="PROSITE" id="PS51257">
    <property type="entry name" value="PROKAR_LIPOPROTEIN"/>
    <property type="match status" value="1"/>
</dbReference>
<evidence type="ECO:0000256" key="2">
    <source>
        <dbReference type="SAM" id="SignalP"/>
    </source>
</evidence>
<dbReference type="GO" id="GO:0016651">
    <property type="term" value="F:oxidoreductase activity, acting on NAD(P)H"/>
    <property type="evidence" value="ECO:0007669"/>
    <property type="project" value="UniProtKB-ARBA"/>
</dbReference>
<feature type="domain" description="Flavodoxin-like" evidence="3">
    <location>
        <begin position="105"/>
        <end position="262"/>
    </location>
</feature>
<reference evidence="4" key="1">
    <citation type="journal article" date="2021" name="PeerJ">
        <title>Extensive microbial diversity within the chicken gut microbiome revealed by metagenomics and culture.</title>
        <authorList>
            <person name="Gilroy R."/>
            <person name="Ravi A."/>
            <person name="Getino M."/>
            <person name="Pursley I."/>
            <person name="Horton D.L."/>
            <person name="Alikhan N.F."/>
            <person name="Baker D."/>
            <person name="Gharbi K."/>
            <person name="Hall N."/>
            <person name="Watson M."/>
            <person name="Adriaenssens E.M."/>
            <person name="Foster-Nyarko E."/>
            <person name="Jarju S."/>
            <person name="Secka A."/>
            <person name="Antonio M."/>
            <person name="Oren A."/>
            <person name="Chaudhuri R.R."/>
            <person name="La Ragione R."/>
            <person name="Hildebrand F."/>
            <person name="Pallen M.J."/>
        </authorList>
    </citation>
    <scope>NUCLEOTIDE SEQUENCE</scope>
    <source>
        <strain evidence="4">ChiBcec1-1630</strain>
    </source>
</reference>
<keyword evidence="2" id="KW-0732">Signal</keyword>
<dbReference type="AlphaFoldDB" id="A0A9D2QI87"/>
<evidence type="ECO:0000259" key="3">
    <source>
        <dbReference type="PROSITE" id="PS50902"/>
    </source>
</evidence>
<feature type="chain" id="PRO_5039557208" evidence="2">
    <location>
        <begin position="19"/>
        <end position="262"/>
    </location>
</feature>
<dbReference type="Gene3D" id="3.40.50.360">
    <property type="match status" value="1"/>
</dbReference>
<gene>
    <name evidence="4" type="ORF">H9926_08560</name>
</gene>
<evidence type="ECO:0000313" key="4">
    <source>
        <dbReference type="EMBL" id="HJC88051.1"/>
    </source>
</evidence>
<protein>
    <submittedName>
        <fullName evidence="4">Flavodoxin</fullName>
    </submittedName>
</protein>
<reference evidence="4" key="2">
    <citation type="submission" date="2021-04" db="EMBL/GenBank/DDBJ databases">
        <authorList>
            <person name="Gilroy R."/>
        </authorList>
    </citation>
    <scope>NUCLEOTIDE SEQUENCE</scope>
    <source>
        <strain evidence="4">ChiBcec1-1630</strain>
    </source>
</reference>
<comment type="caution">
    <text evidence="4">The sequence shown here is derived from an EMBL/GenBank/DDBJ whole genome shotgun (WGS) entry which is preliminary data.</text>
</comment>
<dbReference type="PANTHER" id="PTHR39201">
    <property type="entry name" value="EXPORTED PROTEIN-RELATED"/>
    <property type="match status" value="1"/>
</dbReference>
<dbReference type="SUPFAM" id="SSF52218">
    <property type="entry name" value="Flavoproteins"/>
    <property type="match status" value="1"/>
</dbReference>